<dbReference type="InterPro" id="IPR003439">
    <property type="entry name" value="ABC_transporter-like_ATP-bd"/>
</dbReference>
<dbReference type="PANTHER" id="PTHR24221:SF654">
    <property type="entry name" value="ATP-BINDING CASSETTE SUB-FAMILY B MEMBER 6"/>
    <property type="match status" value="1"/>
</dbReference>
<dbReference type="InterPro" id="IPR017871">
    <property type="entry name" value="ABC_transporter-like_CS"/>
</dbReference>
<dbReference type="Gene3D" id="1.20.1560.10">
    <property type="entry name" value="ABC transporter type 1, transmembrane domain"/>
    <property type="match status" value="1"/>
</dbReference>
<evidence type="ECO:0000256" key="5">
    <source>
        <dbReference type="ARBA" id="ARBA00022741"/>
    </source>
</evidence>
<dbReference type="PROSITE" id="PS50893">
    <property type="entry name" value="ABC_TRANSPORTER_2"/>
    <property type="match status" value="1"/>
</dbReference>
<dbReference type="PANTHER" id="PTHR24221">
    <property type="entry name" value="ATP-BINDING CASSETTE SUB-FAMILY B"/>
    <property type="match status" value="1"/>
</dbReference>
<evidence type="ECO:0000313" key="12">
    <source>
        <dbReference type="EMBL" id="MFM0717648.1"/>
    </source>
</evidence>
<evidence type="ECO:0000313" key="13">
    <source>
        <dbReference type="Proteomes" id="UP001629392"/>
    </source>
</evidence>
<dbReference type="GO" id="GO:0005524">
    <property type="term" value="F:ATP binding"/>
    <property type="evidence" value="ECO:0007669"/>
    <property type="project" value="UniProtKB-KW"/>
</dbReference>
<organism evidence="12 13">
    <name type="scientific">Paraburkholderia strydomiana</name>
    <dbReference type="NCBI Taxonomy" id="1245417"/>
    <lineage>
        <taxon>Bacteria</taxon>
        <taxon>Pseudomonadati</taxon>
        <taxon>Pseudomonadota</taxon>
        <taxon>Betaproteobacteria</taxon>
        <taxon>Burkholderiales</taxon>
        <taxon>Burkholderiaceae</taxon>
        <taxon>Paraburkholderia</taxon>
    </lineage>
</organism>
<dbReference type="RefSeq" id="WP_408153482.1">
    <property type="nucleotide sequence ID" value="NZ_JAQQCL010000009.1"/>
</dbReference>
<keyword evidence="2" id="KW-1003">Cell membrane</keyword>
<evidence type="ECO:0000256" key="2">
    <source>
        <dbReference type="ARBA" id="ARBA00022475"/>
    </source>
</evidence>
<feature type="transmembrane region" description="Helical" evidence="9">
    <location>
        <begin position="159"/>
        <end position="182"/>
    </location>
</feature>
<dbReference type="EMBL" id="JAQQCL010000009">
    <property type="protein sequence ID" value="MFM0717648.1"/>
    <property type="molecule type" value="Genomic_DNA"/>
</dbReference>
<evidence type="ECO:0000256" key="7">
    <source>
        <dbReference type="ARBA" id="ARBA00022989"/>
    </source>
</evidence>
<keyword evidence="13" id="KW-1185">Reference proteome</keyword>
<reference evidence="12 13" key="1">
    <citation type="journal article" date="2024" name="Chem. Sci.">
        <title>Discovery of megapolipeptins by genome mining of a Burkholderiales bacteria collection.</title>
        <authorList>
            <person name="Paulo B.S."/>
            <person name="Recchia M.J.J."/>
            <person name="Lee S."/>
            <person name="Fergusson C.H."/>
            <person name="Romanowski S.B."/>
            <person name="Hernandez A."/>
            <person name="Krull N."/>
            <person name="Liu D.Y."/>
            <person name="Cavanagh H."/>
            <person name="Bos A."/>
            <person name="Gray C.A."/>
            <person name="Murphy B.T."/>
            <person name="Linington R.G."/>
            <person name="Eustaquio A.S."/>
        </authorList>
    </citation>
    <scope>NUCLEOTIDE SEQUENCE [LARGE SCALE GENOMIC DNA]</scope>
    <source>
        <strain evidence="12 13">RL17-350-BIC-E</strain>
    </source>
</reference>
<dbReference type="InterPro" id="IPR027417">
    <property type="entry name" value="P-loop_NTPase"/>
</dbReference>
<evidence type="ECO:0000259" key="10">
    <source>
        <dbReference type="PROSITE" id="PS50893"/>
    </source>
</evidence>
<evidence type="ECO:0000256" key="6">
    <source>
        <dbReference type="ARBA" id="ARBA00022840"/>
    </source>
</evidence>
<evidence type="ECO:0000256" key="4">
    <source>
        <dbReference type="ARBA" id="ARBA00022692"/>
    </source>
</evidence>
<keyword evidence="7 9" id="KW-1133">Transmembrane helix</keyword>
<feature type="domain" description="ABC transmembrane type-1" evidence="11">
    <location>
        <begin position="29"/>
        <end position="311"/>
    </location>
</feature>
<protein>
    <submittedName>
        <fullName evidence="12">ATP-binding cassette domain-containing protein</fullName>
    </submittedName>
</protein>
<gene>
    <name evidence="12" type="ORF">PQQ73_15030</name>
</gene>
<dbReference type="InterPro" id="IPR011527">
    <property type="entry name" value="ABC1_TM_dom"/>
</dbReference>
<name>A0ABW9EER5_9BURK</name>
<keyword evidence="6 12" id="KW-0067">ATP-binding</keyword>
<dbReference type="InterPro" id="IPR003593">
    <property type="entry name" value="AAA+_ATPase"/>
</dbReference>
<dbReference type="SUPFAM" id="SSF52540">
    <property type="entry name" value="P-loop containing nucleoside triphosphate hydrolases"/>
    <property type="match status" value="1"/>
</dbReference>
<feature type="transmembrane region" description="Helical" evidence="9">
    <location>
        <begin position="21"/>
        <end position="48"/>
    </location>
</feature>
<dbReference type="Proteomes" id="UP001629392">
    <property type="component" value="Unassembled WGS sequence"/>
</dbReference>
<keyword evidence="5" id="KW-0547">Nucleotide-binding</keyword>
<comment type="caution">
    <text evidence="12">The sequence shown here is derived from an EMBL/GenBank/DDBJ whole genome shotgun (WGS) entry which is preliminary data.</text>
</comment>
<keyword evidence="3" id="KW-0997">Cell inner membrane</keyword>
<keyword evidence="4 9" id="KW-0812">Transmembrane</keyword>
<comment type="subcellular location">
    <subcellularLocation>
        <location evidence="1">Cell membrane</location>
        <topology evidence="1">Multi-pass membrane protein</topology>
    </subcellularLocation>
</comment>
<evidence type="ECO:0000256" key="9">
    <source>
        <dbReference type="SAM" id="Phobius"/>
    </source>
</evidence>
<keyword evidence="8 9" id="KW-0472">Membrane</keyword>
<dbReference type="Pfam" id="PF00664">
    <property type="entry name" value="ABC_membrane"/>
    <property type="match status" value="1"/>
</dbReference>
<evidence type="ECO:0000256" key="3">
    <source>
        <dbReference type="ARBA" id="ARBA00022519"/>
    </source>
</evidence>
<evidence type="ECO:0000259" key="11">
    <source>
        <dbReference type="PROSITE" id="PS50929"/>
    </source>
</evidence>
<sequence length="594" mass="65104">MPVRNLFKFLFGAIHDSDGRWNIWMTLTVCLFLTFGSKIVLVGVPVLLKQLLDSFQTSSTAGLPYLLIAGYAFSRCCSESLQELKNWLFVPVMARCARLLTHAVHDHLFRLPLSFHMNSSGGALIRVLDRAGDAVQMLMSQVVFHVVPKLIELCLTAGLLWYTYGTVPPAILLCMMSLYAYATKKLTVRRMQIKDKMDATKSSITTLIAESINNFEIVKSLRLESSRSAMLQGVLGVGECQTIKWERNLVSINITQALLIGAGIFGMVVHTVLHVNNGGYSIGDFVLINSLAAQIAAQLSNAASMYRNIADASTDIRSAMSLLDIEGEKRPKFDQITLQNHCSVRFVDVSFSYSTRTKTIDRVSLFVPSGSKCAIVGPTGSGKTTLIRMLTGLIAPEAGTLLVGDVPMNKLSGQTLGRVVSIVPQDVTLFDGTIAENIVAGKPDVTDQDIFRAMSQARLQPLLLRLPDGLNTRVGDKGMRLSGGERQRIALARALLRKAPIIVLDEATSALDTSTEAEIKQTLDDLFGVTLIVIAHRLTSIVEFDQIAVLDHGCLVEVGTHDELVAKDGLYRMMWERQINNDPISTDMSGCRLV</sequence>
<dbReference type="SUPFAM" id="SSF90123">
    <property type="entry name" value="ABC transporter transmembrane region"/>
    <property type="match status" value="1"/>
</dbReference>
<dbReference type="SMART" id="SM00382">
    <property type="entry name" value="AAA"/>
    <property type="match status" value="1"/>
</dbReference>
<dbReference type="PROSITE" id="PS50929">
    <property type="entry name" value="ABC_TM1F"/>
    <property type="match status" value="1"/>
</dbReference>
<evidence type="ECO:0000256" key="1">
    <source>
        <dbReference type="ARBA" id="ARBA00004651"/>
    </source>
</evidence>
<feature type="transmembrane region" description="Helical" evidence="9">
    <location>
        <begin position="254"/>
        <end position="273"/>
    </location>
</feature>
<dbReference type="Gene3D" id="3.40.50.300">
    <property type="entry name" value="P-loop containing nucleotide triphosphate hydrolases"/>
    <property type="match status" value="1"/>
</dbReference>
<feature type="domain" description="ABC transporter" evidence="10">
    <location>
        <begin position="344"/>
        <end position="577"/>
    </location>
</feature>
<dbReference type="InterPro" id="IPR036640">
    <property type="entry name" value="ABC1_TM_sf"/>
</dbReference>
<accession>A0ABW9EER5</accession>
<dbReference type="PROSITE" id="PS00211">
    <property type="entry name" value="ABC_TRANSPORTER_1"/>
    <property type="match status" value="1"/>
</dbReference>
<evidence type="ECO:0000256" key="8">
    <source>
        <dbReference type="ARBA" id="ARBA00023136"/>
    </source>
</evidence>
<proteinExistence type="predicted"/>
<dbReference type="InterPro" id="IPR039421">
    <property type="entry name" value="Type_1_exporter"/>
</dbReference>
<dbReference type="Pfam" id="PF00005">
    <property type="entry name" value="ABC_tran"/>
    <property type="match status" value="1"/>
</dbReference>